<evidence type="ECO:0000313" key="7">
    <source>
        <dbReference type="EMBL" id="PWJ56235.1"/>
    </source>
</evidence>
<evidence type="ECO:0000259" key="6">
    <source>
        <dbReference type="Pfam" id="PF01497"/>
    </source>
</evidence>
<feature type="domain" description="Fe/B12 periplasmic-binding" evidence="6">
    <location>
        <begin position="90"/>
        <end position="279"/>
    </location>
</feature>
<keyword evidence="8" id="KW-1185">Reference proteome</keyword>
<evidence type="ECO:0000256" key="3">
    <source>
        <dbReference type="ARBA" id="ARBA00022448"/>
    </source>
</evidence>
<dbReference type="SUPFAM" id="SSF53807">
    <property type="entry name" value="Helical backbone' metal receptor"/>
    <property type="match status" value="1"/>
</dbReference>
<protein>
    <submittedName>
        <fullName evidence="7">ABC-type Fe3+-hydroxamate transport system substrate-binding protein</fullName>
    </submittedName>
</protein>
<evidence type="ECO:0000256" key="2">
    <source>
        <dbReference type="ARBA" id="ARBA00008814"/>
    </source>
</evidence>
<sequence>MRRPALAILSLVVAGAVAVTGCAGPAGPAASGDYSVTVTTPDDGEVVLTAAPARVGALNGNRVIPFVQPFLDEGHVLVGYGNEADPEKYPWIQAELEAFTAVDDSDGPNVEEYAAWDADLLIANGNVGDFWEPAREAGPLVQLPETDWRATTTLLGEIFQKPDVAEDVIATTEATIADARLAEPVTAAVLWPYQENGTVGTQVLGAELPNFLGDLNITVAGSDTAVDGYEDVSLELLAERLAGVDHVIVLSSGDDLQQRFLDNPVVADIPVIASGHVTRFTDVQTGAGFPVTPMTVPVLIDALSGVLKP</sequence>
<reference evidence="7 8" key="1">
    <citation type="submission" date="2018-03" db="EMBL/GenBank/DDBJ databases">
        <title>Genomic Encyclopedia of Archaeal and Bacterial Type Strains, Phase II (KMG-II): from individual species to whole genera.</title>
        <authorList>
            <person name="Goeker M."/>
        </authorList>
    </citation>
    <scope>NUCLEOTIDE SEQUENCE [LARGE SCALE GENOMIC DNA]</scope>
    <source>
        <strain evidence="7 8">DSM 44889</strain>
    </source>
</reference>
<dbReference type="PROSITE" id="PS51257">
    <property type="entry name" value="PROKAR_LIPOPROTEIN"/>
    <property type="match status" value="1"/>
</dbReference>
<evidence type="ECO:0000256" key="5">
    <source>
        <dbReference type="SAM" id="SignalP"/>
    </source>
</evidence>
<gene>
    <name evidence="7" type="ORF">BXY45_101210</name>
</gene>
<dbReference type="PANTHER" id="PTHR30532:SF1">
    <property type="entry name" value="IRON(3+)-HYDROXAMATE-BINDING PROTEIN FHUD"/>
    <property type="match status" value="1"/>
</dbReference>
<organism evidence="7 8">
    <name type="scientific">Quadrisphaera granulorum</name>
    <dbReference type="NCBI Taxonomy" id="317664"/>
    <lineage>
        <taxon>Bacteria</taxon>
        <taxon>Bacillati</taxon>
        <taxon>Actinomycetota</taxon>
        <taxon>Actinomycetes</taxon>
        <taxon>Kineosporiales</taxon>
        <taxon>Kineosporiaceae</taxon>
        <taxon>Quadrisphaera</taxon>
    </lineage>
</organism>
<dbReference type="PANTHER" id="PTHR30532">
    <property type="entry name" value="IRON III DICITRATE-BINDING PERIPLASMIC PROTEIN"/>
    <property type="match status" value="1"/>
</dbReference>
<evidence type="ECO:0000256" key="4">
    <source>
        <dbReference type="ARBA" id="ARBA00022729"/>
    </source>
</evidence>
<proteinExistence type="inferred from homology"/>
<keyword evidence="3" id="KW-0813">Transport</keyword>
<accession>A0A316AEM7</accession>
<dbReference type="InterPro" id="IPR002491">
    <property type="entry name" value="ABC_transptr_periplasmic_BD"/>
</dbReference>
<dbReference type="AlphaFoldDB" id="A0A316AEM7"/>
<comment type="similarity">
    <text evidence="2">Belongs to the bacterial solute-binding protein 8 family.</text>
</comment>
<dbReference type="Gene3D" id="3.40.50.1980">
    <property type="entry name" value="Nitrogenase molybdenum iron protein domain"/>
    <property type="match status" value="2"/>
</dbReference>
<dbReference type="GO" id="GO:0030288">
    <property type="term" value="C:outer membrane-bounded periplasmic space"/>
    <property type="evidence" value="ECO:0007669"/>
    <property type="project" value="TreeGrafter"/>
</dbReference>
<keyword evidence="4 5" id="KW-0732">Signal</keyword>
<feature type="signal peptide" evidence="5">
    <location>
        <begin position="1"/>
        <end position="18"/>
    </location>
</feature>
<comment type="caution">
    <text evidence="7">The sequence shown here is derived from an EMBL/GenBank/DDBJ whole genome shotgun (WGS) entry which is preliminary data.</text>
</comment>
<dbReference type="InterPro" id="IPR051313">
    <property type="entry name" value="Bact_iron-sidero_bind"/>
</dbReference>
<comment type="subcellular location">
    <subcellularLocation>
        <location evidence="1">Cell envelope</location>
    </subcellularLocation>
</comment>
<dbReference type="GO" id="GO:1901678">
    <property type="term" value="P:iron coordination entity transport"/>
    <property type="evidence" value="ECO:0007669"/>
    <property type="project" value="UniProtKB-ARBA"/>
</dbReference>
<dbReference type="Pfam" id="PF01497">
    <property type="entry name" value="Peripla_BP_2"/>
    <property type="match status" value="1"/>
</dbReference>
<evidence type="ECO:0000256" key="1">
    <source>
        <dbReference type="ARBA" id="ARBA00004196"/>
    </source>
</evidence>
<name>A0A316AEM7_9ACTN</name>
<feature type="chain" id="PRO_5038355802" evidence="5">
    <location>
        <begin position="19"/>
        <end position="309"/>
    </location>
</feature>
<dbReference type="EMBL" id="QGDQ01000001">
    <property type="protein sequence ID" value="PWJ56235.1"/>
    <property type="molecule type" value="Genomic_DNA"/>
</dbReference>
<dbReference type="Proteomes" id="UP000245469">
    <property type="component" value="Unassembled WGS sequence"/>
</dbReference>
<evidence type="ECO:0000313" key="8">
    <source>
        <dbReference type="Proteomes" id="UP000245469"/>
    </source>
</evidence>